<keyword evidence="3" id="KW-1185">Reference proteome</keyword>
<feature type="region of interest" description="Disordered" evidence="1">
    <location>
        <begin position="1304"/>
        <end position="1373"/>
    </location>
</feature>
<dbReference type="EMBL" id="JADGJQ010000055">
    <property type="protein sequence ID" value="KAJ3175190.1"/>
    <property type="molecule type" value="Genomic_DNA"/>
</dbReference>
<evidence type="ECO:0000256" key="1">
    <source>
        <dbReference type="SAM" id="MobiDB-lite"/>
    </source>
</evidence>
<dbReference type="Proteomes" id="UP001212152">
    <property type="component" value="Unassembled WGS sequence"/>
</dbReference>
<name>A0AAD5TFV8_9FUNG</name>
<evidence type="ECO:0000313" key="2">
    <source>
        <dbReference type="EMBL" id="KAJ3175190.1"/>
    </source>
</evidence>
<evidence type="ECO:0008006" key="4">
    <source>
        <dbReference type="Google" id="ProtNLM"/>
    </source>
</evidence>
<sequence>MSININTLPVEIRDLIIKRLEWKDVWRLRSVSSSLRRQCLNDHLLGHALLNSRGPYHFACKHDLAVKAPALVLFDNYDEDEGHERQWMEPSTYDPVRETVTFLPVAVEIGACNLCAENARAGACLREHERNGIKAGTAVPLTLRNRRDSGSAGARFEGWYPAGQEYFFTPLSVETYSDSDDDSEEEGPRRRITIKYNNVTSFTVSISWILQGICSGYVEARGLRPRLLRRLAEKLDKADATPRQLFEDPQLNIYGTWVGHERLFYGDMQNAPRNMVRTAKARTADTLLREDRVFNAMAAPEDYATVAGFEWWLFEQYFKPHGLSFDGKTVPPVDKIAVTPDLMEMPAAHATAFEALFKVAFKPLMKYLESPGPLFACSRFLKIIGSQDAKAAWMFHRNEELFETITLEAACPDSHPKALRYSKFIWTALRTPGFVLAYANACVTESKRNPGSSASKCRASTAWVDVIVFGLRNASEPVALLTALLRNEMIANQFDACWNRMLYFGVMPIAEAIACENFRWKEWECLAVRAARMQSFSENSEGWKYRTYLWSKETSSRYLWEIISLGKLDLPTCGADVLAEVVITARDDIFYELVKRGCAYAPVRNRNSSGCNTKISILHYAVRNPQFLEPLLDVPEVRRSGWGAAIHALLPSRRYAISAKHPSSEIFRIIEVLISRVEPDIIESYTLKQIAIWLGEQSESFRAAQLATLHARVGTTKLRELVLKWKYDKDVFPAATALKEILGEILSFEELLEMVKAHGSPIAQLFEVAGNDAVKLQKVTIAFLSTVRKDLKLPDAVMIESFEQVVRAVVANHTWPKLDGKELSIRQATGNLQKLDARLLAKLVIDYGHCASLQGIQSAFRKPSGRAVIREIFKGVADWIGEKSRDECAAAQLQLIKTLAPYLGKCRPAYLCRMAESKGMNDLLNCWAPERLLYLWSPSLEALASTCVAWRLDGVARRNRQCIRLEHVGAAIRGIRTRLEKGHVDTLRREEDFLAEFLSTLETIAYSITDSPGNPTKEISRIAFEKGLPRLAQAWGASSIAQYLEECGVTICKDDNPASKSFGLLVLEQHKWCDYSAPVKVDDYGGWAAVMRFLEVKPTIMVLPYQDNADNRLARFLPLLAISLLQLQSPTEWHDFVTIVIPALHRYISRLPETSSMRVEPLHPAVTMLLDVAWQVWLEELSTMYGDGCPLPAFTRIPPRKFREAWVLPALRSEPDRILQWADAPPRNRRSNLVFQRISSVVAAPRQTRPGAPPAPRAKTIPSAKQEFLGDFGKTSAASSSVAASATALSARPRFVFVHGGSHAASIAPPPSASSKAVSSFGASSFATSETGASSQSGLSAAPFTFRATLPASQAARTTRPGDGRRPRVTRKG</sequence>
<comment type="caution">
    <text evidence="2">The sequence shown here is derived from an EMBL/GenBank/DDBJ whole genome shotgun (WGS) entry which is preliminary data.</text>
</comment>
<dbReference type="SUPFAM" id="SSF81383">
    <property type="entry name" value="F-box domain"/>
    <property type="match status" value="1"/>
</dbReference>
<reference evidence="2" key="1">
    <citation type="submission" date="2020-05" db="EMBL/GenBank/DDBJ databases">
        <title>Phylogenomic resolution of chytrid fungi.</title>
        <authorList>
            <person name="Stajich J.E."/>
            <person name="Amses K."/>
            <person name="Simmons R."/>
            <person name="Seto K."/>
            <person name="Myers J."/>
            <person name="Bonds A."/>
            <person name="Quandt C.A."/>
            <person name="Barry K."/>
            <person name="Liu P."/>
            <person name="Grigoriev I."/>
            <person name="Longcore J.E."/>
            <person name="James T.Y."/>
        </authorList>
    </citation>
    <scope>NUCLEOTIDE SEQUENCE</scope>
    <source>
        <strain evidence="2">JEL0379</strain>
    </source>
</reference>
<proteinExistence type="predicted"/>
<gene>
    <name evidence="2" type="ORF">HDU87_006425</name>
</gene>
<feature type="compositionally biased region" description="Low complexity" evidence="1">
    <location>
        <begin position="1304"/>
        <end position="1329"/>
    </location>
</feature>
<dbReference type="InterPro" id="IPR036047">
    <property type="entry name" value="F-box-like_dom_sf"/>
</dbReference>
<accession>A0AAD5TFV8</accession>
<organism evidence="2 3">
    <name type="scientific">Geranomyces variabilis</name>
    <dbReference type="NCBI Taxonomy" id="109894"/>
    <lineage>
        <taxon>Eukaryota</taxon>
        <taxon>Fungi</taxon>
        <taxon>Fungi incertae sedis</taxon>
        <taxon>Chytridiomycota</taxon>
        <taxon>Chytridiomycota incertae sedis</taxon>
        <taxon>Chytridiomycetes</taxon>
        <taxon>Spizellomycetales</taxon>
        <taxon>Powellomycetaceae</taxon>
        <taxon>Geranomyces</taxon>
    </lineage>
</organism>
<protein>
    <recommendedName>
        <fullName evidence="4">F-box domain-containing protein</fullName>
    </recommendedName>
</protein>
<feature type="compositionally biased region" description="Polar residues" evidence="1">
    <location>
        <begin position="1330"/>
        <end position="1339"/>
    </location>
</feature>
<evidence type="ECO:0000313" key="3">
    <source>
        <dbReference type="Proteomes" id="UP001212152"/>
    </source>
</evidence>